<gene>
    <name evidence="1" type="ORF">FPL14_05025</name>
</gene>
<organism evidence="1 2">
    <name type="scientific">Cohnella cholangitidis</name>
    <dbReference type="NCBI Taxonomy" id="2598458"/>
    <lineage>
        <taxon>Bacteria</taxon>
        <taxon>Bacillati</taxon>
        <taxon>Bacillota</taxon>
        <taxon>Bacilli</taxon>
        <taxon>Bacillales</taxon>
        <taxon>Paenibacillaceae</taxon>
        <taxon>Cohnella</taxon>
    </lineage>
</organism>
<sequence>MRRDSIGQEAGECELYFLAGLATAPTFMEKLRTEMLTSMTDGRLVRSELLFPYGDWSRAVLPQLWEIRSDMRLRPERVTKSVGGNRALEAIRRQRALSPNRTASATTILIGHSGGGIAAVHAGQLLLEQGLSSACFVVTVGSPRCRIPHRLRPNTLSIHVAGRRGKRSLTKRKSPDLVSRLGTHGGWTLRSASMNGETEARRSFPLWNRDKHAPSTVIAVPIVGGHADYFRERSPYVDTNGKSNLEVTMDVILGWLSRRNQTSE</sequence>
<accession>A0A7G5BUK2</accession>
<evidence type="ECO:0000313" key="2">
    <source>
        <dbReference type="Proteomes" id="UP000515679"/>
    </source>
</evidence>
<evidence type="ECO:0008006" key="3">
    <source>
        <dbReference type="Google" id="ProtNLM"/>
    </source>
</evidence>
<proteinExistence type="predicted"/>
<dbReference type="RefSeq" id="WP_182301992.1">
    <property type="nucleotide sequence ID" value="NZ_CP041969.1"/>
</dbReference>
<dbReference type="KEGG" id="cchl:FPL14_05025"/>
<dbReference type="EMBL" id="CP041969">
    <property type="protein sequence ID" value="QMV40636.1"/>
    <property type="molecule type" value="Genomic_DNA"/>
</dbReference>
<dbReference type="InterPro" id="IPR029058">
    <property type="entry name" value="AB_hydrolase_fold"/>
</dbReference>
<reference evidence="1 2" key="1">
    <citation type="submission" date="2019-07" db="EMBL/GenBank/DDBJ databases">
        <authorList>
            <person name="Kim J.K."/>
            <person name="Cheong H.-M."/>
            <person name="Choi Y."/>
            <person name="Hwang K.J."/>
            <person name="Lee S."/>
            <person name="Choi C."/>
        </authorList>
    </citation>
    <scope>NUCLEOTIDE SEQUENCE [LARGE SCALE GENOMIC DNA]</scope>
    <source>
        <strain evidence="1 2">KS 22</strain>
    </source>
</reference>
<protein>
    <recommendedName>
        <fullName evidence="3">Fungal lipase-like domain-containing protein</fullName>
    </recommendedName>
</protein>
<keyword evidence="2" id="KW-1185">Reference proteome</keyword>
<dbReference type="SUPFAM" id="SSF53474">
    <property type="entry name" value="alpha/beta-Hydrolases"/>
    <property type="match status" value="1"/>
</dbReference>
<dbReference type="AlphaFoldDB" id="A0A7G5BUK2"/>
<name>A0A7G5BUK2_9BACL</name>
<evidence type="ECO:0000313" key="1">
    <source>
        <dbReference type="EMBL" id="QMV40636.1"/>
    </source>
</evidence>
<dbReference type="Proteomes" id="UP000515679">
    <property type="component" value="Chromosome"/>
</dbReference>